<evidence type="ECO:0000313" key="2">
    <source>
        <dbReference type="EMBL" id="CAD2080564.1"/>
    </source>
</evidence>
<name>A0A6V7RRT5_9STAP</name>
<evidence type="ECO:0000313" key="4">
    <source>
        <dbReference type="Proteomes" id="UP000534001"/>
    </source>
</evidence>
<organism evidence="2 4">
    <name type="scientific">Jeotgalicoccus coquinae</name>
    <dbReference type="NCBI Taxonomy" id="709509"/>
    <lineage>
        <taxon>Bacteria</taxon>
        <taxon>Bacillati</taxon>
        <taxon>Bacillota</taxon>
        <taxon>Bacilli</taxon>
        <taxon>Bacillales</taxon>
        <taxon>Staphylococcaceae</taxon>
        <taxon>Jeotgalicoccus</taxon>
    </lineage>
</organism>
<reference evidence="3 5" key="2">
    <citation type="submission" date="2020-08" db="EMBL/GenBank/DDBJ databases">
        <title>Genomic Encyclopedia of Type Strains, Phase IV (KMG-IV): sequencing the most valuable type-strain genomes for metagenomic binning, comparative biology and taxonomic classification.</title>
        <authorList>
            <person name="Goeker M."/>
        </authorList>
    </citation>
    <scope>NUCLEOTIDE SEQUENCE [LARGE SCALE GENOMIC DNA]</scope>
    <source>
        <strain evidence="3 5">DSM 22419</strain>
    </source>
</reference>
<protein>
    <submittedName>
        <fullName evidence="2">Uncharacterized protein</fullName>
    </submittedName>
</protein>
<keyword evidence="1" id="KW-0472">Membrane</keyword>
<keyword evidence="1" id="KW-1133">Transmembrane helix</keyword>
<feature type="transmembrane region" description="Helical" evidence="1">
    <location>
        <begin position="152"/>
        <end position="170"/>
    </location>
</feature>
<keyword evidence="1" id="KW-0812">Transmembrane</keyword>
<feature type="transmembrane region" description="Helical" evidence="1">
    <location>
        <begin position="123"/>
        <end position="145"/>
    </location>
</feature>
<proteinExistence type="predicted"/>
<gene>
    <name evidence="3" type="ORF">HNR41_001871</name>
    <name evidence="2" type="ORF">JEOCOQ751_01772</name>
</gene>
<feature type="transmembrane region" description="Helical" evidence="1">
    <location>
        <begin position="182"/>
        <end position="205"/>
    </location>
</feature>
<dbReference type="EMBL" id="JACHFF010000003">
    <property type="protein sequence ID" value="MBB6423894.1"/>
    <property type="molecule type" value="Genomic_DNA"/>
</dbReference>
<dbReference type="Proteomes" id="UP000545588">
    <property type="component" value="Unassembled WGS sequence"/>
</dbReference>
<dbReference type="RefSeq" id="WP_184283958.1">
    <property type="nucleotide sequence ID" value="NZ_BMCO01000003.1"/>
</dbReference>
<sequence length="207" mass="23064">MIARNKKTIKKFMLWIFIAVLAMTVFLGVSIYFSDDTGDIYYQGFFSSLKIATLISGLIAVITLKKYVARGMSRKTFFKDSTLSIVMISLYSLLLINVFGWILNKVPALAGQILTSEYIENMILLNASAFVAALLFYYVGLTIYFSFRINGWFGTLVSIVLGGFTGYMSFTDMLLNNPGLYFLSAGAAALIFGYLAFRTVTAAYIKI</sequence>
<evidence type="ECO:0000313" key="3">
    <source>
        <dbReference type="EMBL" id="MBB6423894.1"/>
    </source>
</evidence>
<comment type="caution">
    <text evidence="2">The sequence shown here is derived from an EMBL/GenBank/DDBJ whole genome shotgun (WGS) entry which is preliminary data.</text>
</comment>
<dbReference type="EMBL" id="CAJEWA010000006">
    <property type="protein sequence ID" value="CAD2080564.1"/>
    <property type="molecule type" value="Genomic_DNA"/>
</dbReference>
<keyword evidence="5" id="KW-1185">Reference proteome</keyword>
<evidence type="ECO:0000256" key="1">
    <source>
        <dbReference type="SAM" id="Phobius"/>
    </source>
</evidence>
<dbReference type="Proteomes" id="UP000534001">
    <property type="component" value="Unassembled WGS sequence"/>
</dbReference>
<evidence type="ECO:0000313" key="5">
    <source>
        <dbReference type="Proteomes" id="UP000545588"/>
    </source>
</evidence>
<dbReference type="AlphaFoldDB" id="A0A6V7RRT5"/>
<accession>A0A6V7RRT5</accession>
<reference evidence="2 4" key="1">
    <citation type="submission" date="2020-07" db="EMBL/GenBank/DDBJ databases">
        <authorList>
            <person name="Criscuolo A."/>
        </authorList>
    </citation>
    <scope>NUCLEOTIDE SEQUENCE [LARGE SCALE GENOMIC DNA]</scope>
    <source>
        <strain evidence="2">CIP111751</strain>
    </source>
</reference>
<feature type="transmembrane region" description="Helical" evidence="1">
    <location>
        <begin position="12"/>
        <end position="34"/>
    </location>
</feature>
<feature type="transmembrane region" description="Helical" evidence="1">
    <location>
        <begin position="40"/>
        <end position="62"/>
    </location>
</feature>
<feature type="transmembrane region" description="Helical" evidence="1">
    <location>
        <begin position="83"/>
        <end position="103"/>
    </location>
</feature>